<gene>
    <name evidence="1" type="ORF">Y88_0726</name>
</gene>
<proteinExistence type="predicted"/>
<dbReference type="OrthoDB" id="9812459at2"/>
<dbReference type="Pfam" id="PF10116">
    <property type="entry name" value="Host_attach"/>
    <property type="match status" value="1"/>
</dbReference>
<reference evidence="1 2" key="1">
    <citation type="journal article" date="2012" name="J. Bacteriol.">
        <title>Draft Genome Sequence of Novosphingobium nitrogenifigens Y88T.</title>
        <authorList>
            <person name="Strabala T.J."/>
            <person name="Macdonald L."/>
            <person name="Liu V."/>
            <person name="Smit A.M."/>
        </authorList>
    </citation>
    <scope>NUCLEOTIDE SEQUENCE [LARGE SCALE GENOMIC DNA]</scope>
    <source>
        <strain evidence="1 2">DSM 19370</strain>
    </source>
</reference>
<dbReference type="EMBL" id="AEWJ01000041">
    <property type="protein sequence ID" value="EGD58669.1"/>
    <property type="molecule type" value="Genomic_DNA"/>
</dbReference>
<accession>F1Z9S3</accession>
<protein>
    <submittedName>
        <fullName evidence="1">AtsE</fullName>
    </submittedName>
</protein>
<evidence type="ECO:0000313" key="2">
    <source>
        <dbReference type="Proteomes" id="UP000004728"/>
    </source>
</evidence>
<evidence type="ECO:0000313" key="1">
    <source>
        <dbReference type="EMBL" id="EGD58669.1"/>
    </source>
</evidence>
<keyword evidence="2" id="KW-1185">Reference proteome</keyword>
<dbReference type="HOGENOM" id="CLU_105864_3_1_5"/>
<dbReference type="InterPro" id="IPR019291">
    <property type="entry name" value="Host_attachment_protein"/>
</dbReference>
<comment type="caution">
    <text evidence="1">The sequence shown here is derived from an EMBL/GenBank/DDBJ whole genome shotgun (WGS) entry which is preliminary data.</text>
</comment>
<name>F1Z9S3_9SPHN</name>
<dbReference type="Proteomes" id="UP000004728">
    <property type="component" value="Unassembled WGS sequence"/>
</dbReference>
<dbReference type="STRING" id="983920.Y88_0726"/>
<dbReference type="AlphaFoldDB" id="F1Z9S3"/>
<dbReference type="RefSeq" id="WP_008066409.1">
    <property type="nucleotide sequence ID" value="NZ_AQWK01000002.1"/>
</dbReference>
<sequence length="127" mass="13808">MLLAHGLVVVVLDSHDWRLLRNAGNEAVPVLAPVETPALAEAHHASGTSGQRHADADHAAAVAAWMNRQVAEHKVEHFALIAPPRVLGEVRPHLTPAVERALVKELGKDLIGRHESEILETLRESED</sequence>
<dbReference type="InParanoid" id="F1Z9S3"/>
<organism evidence="1 2">
    <name type="scientific">Novosphingobium nitrogenifigens DSM 19370</name>
    <dbReference type="NCBI Taxonomy" id="983920"/>
    <lineage>
        <taxon>Bacteria</taxon>
        <taxon>Pseudomonadati</taxon>
        <taxon>Pseudomonadota</taxon>
        <taxon>Alphaproteobacteria</taxon>
        <taxon>Sphingomonadales</taxon>
        <taxon>Sphingomonadaceae</taxon>
        <taxon>Novosphingobium</taxon>
    </lineage>
</organism>
<dbReference type="eggNOG" id="COG5622">
    <property type="taxonomic scope" value="Bacteria"/>
</dbReference>